<dbReference type="HAMAP" id="MF_00015">
    <property type="entry name" value="LexA"/>
    <property type="match status" value="1"/>
</dbReference>
<keyword evidence="11 12" id="KW-0742">SOS response</keyword>
<sequence length="254" mass="28623">MSKRECKKSNNKRAILGYLTKYINDHGYSPSVREIAVAVGLRSTSTVHKYLNELQEDGYIIYADGKRRAISINPEYDTSVSHTENESYDINSTLPNTQNQDDNKSVNKAKEYTNSYSSEYNSQFDSTFALPLIGVVTAGNPILAQENIEYQVQLDDKLFPQTKDKSFMLRVRGDSMINIGINDGDLIIVTPQNSAELNEIVVALIGEEATVKRFAYLNSEPYLFPENDNFDPIPFNREDCSIIGKVVGLIRTRV</sequence>
<evidence type="ECO:0000256" key="1">
    <source>
        <dbReference type="ARBA" id="ARBA00007484"/>
    </source>
</evidence>
<evidence type="ECO:0000313" key="17">
    <source>
        <dbReference type="Proteomes" id="UP000237947"/>
    </source>
</evidence>
<dbReference type="CDD" id="cd06529">
    <property type="entry name" value="S24_LexA-like"/>
    <property type="match status" value="1"/>
</dbReference>
<dbReference type="Proteomes" id="UP000237947">
    <property type="component" value="Chromosome"/>
</dbReference>
<dbReference type="InterPro" id="IPR006197">
    <property type="entry name" value="Peptidase_S24_LexA"/>
</dbReference>
<evidence type="ECO:0000256" key="3">
    <source>
        <dbReference type="ARBA" id="ARBA00022705"/>
    </source>
</evidence>
<keyword evidence="3 12" id="KW-0235">DNA replication</keyword>
<keyword evidence="5 12" id="KW-0378">Hydrolase</keyword>
<evidence type="ECO:0000256" key="7">
    <source>
        <dbReference type="ARBA" id="ARBA00023015"/>
    </source>
</evidence>
<comment type="similarity">
    <text evidence="1 12 13">Belongs to the peptidase S24 family.</text>
</comment>
<reference evidence="17" key="1">
    <citation type="submission" date="2018-02" db="EMBL/GenBank/DDBJ databases">
        <authorList>
            <person name="Holder M.E."/>
            <person name="Ajami N.J."/>
            <person name="Petrosino J.F."/>
        </authorList>
    </citation>
    <scope>NUCLEOTIDE SEQUENCE [LARGE SCALE GENOMIC DNA]</scope>
    <source>
        <strain evidence="17">CCUG 47711</strain>
    </source>
</reference>
<dbReference type="Pfam" id="PF00717">
    <property type="entry name" value="Peptidase_S24"/>
    <property type="match status" value="1"/>
</dbReference>
<dbReference type="InterPro" id="IPR039418">
    <property type="entry name" value="LexA-like"/>
</dbReference>
<evidence type="ECO:0000256" key="11">
    <source>
        <dbReference type="ARBA" id="ARBA00023236"/>
    </source>
</evidence>
<comment type="subunit">
    <text evidence="12">Homodimer.</text>
</comment>
<evidence type="ECO:0000256" key="10">
    <source>
        <dbReference type="ARBA" id="ARBA00023204"/>
    </source>
</evidence>
<dbReference type="RefSeq" id="WP_106012120.1">
    <property type="nucleotide sequence ID" value="NZ_CP027226.1"/>
</dbReference>
<dbReference type="InterPro" id="IPR006199">
    <property type="entry name" value="LexA_DNA-bd_dom"/>
</dbReference>
<keyword evidence="17" id="KW-1185">Reference proteome</keyword>
<dbReference type="Gene3D" id="1.10.10.10">
    <property type="entry name" value="Winged helix-like DNA-binding domain superfamily/Winged helix DNA-binding domain"/>
    <property type="match status" value="1"/>
</dbReference>
<dbReference type="FunFam" id="2.10.109.10:FF:000001">
    <property type="entry name" value="LexA repressor"/>
    <property type="match status" value="1"/>
</dbReference>
<feature type="site" description="Cleavage; by autolysis" evidence="12">
    <location>
        <begin position="138"/>
        <end position="139"/>
    </location>
</feature>
<dbReference type="InterPro" id="IPR006200">
    <property type="entry name" value="LexA"/>
</dbReference>
<name>A0A2S0KM95_9FIRM</name>
<dbReference type="Pfam" id="PF01726">
    <property type="entry name" value="LexA_DNA_bind"/>
    <property type="match status" value="1"/>
</dbReference>
<comment type="function">
    <text evidence="12">Represses a number of genes involved in the response to DNA damage (SOS response), including recA and lexA. In the presence of single-stranded DNA, RecA interacts with LexA causing an autocatalytic cleavage which disrupts the DNA-binding part of LexA, leading to derepression of the SOS regulon and eventually DNA repair.</text>
</comment>
<dbReference type="GO" id="GO:0004252">
    <property type="term" value="F:serine-type endopeptidase activity"/>
    <property type="evidence" value="ECO:0007669"/>
    <property type="project" value="UniProtKB-UniRule"/>
</dbReference>
<dbReference type="InterPro" id="IPR036286">
    <property type="entry name" value="LexA/Signal_pep-like_sf"/>
</dbReference>
<protein>
    <recommendedName>
        <fullName evidence="12">LexA repressor</fullName>
        <ecNumber evidence="12">3.4.21.88</ecNumber>
    </recommendedName>
</protein>
<proteinExistence type="inferred from homology"/>
<dbReference type="EMBL" id="CP027226">
    <property type="protein sequence ID" value="AVM42134.1"/>
    <property type="molecule type" value="Genomic_DNA"/>
</dbReference>
<evidence type="ECO:0000256" key="12">
    <source>
        <dbReference type="HAMAP-Rule" id="MF_00015"/>
    </source>
</evidence>
<evidence type="ECO:0000256" key="13">
    <source>
        <dbReference type="RuleBase" id="RU003991"/>
    </source>
</evidence>
<dbReference type="PANTHER" id="PTHR33516:SF2">
    <property type="entry name" value="LEXA REPRESSOR-RELATED"/>
    <property type="match status" value="1"/>
</dbReference>
<feature type="active site" description="For autocatalytic cleavage activity" evidence="12">
    <location>
        <position position="175"/>
    </location>
</feature>
<gene>
    <name evidence="12" type="primary">lexA</name>
    <name evidence="16" type="ORF">C5Q98_02310</name>
</gene>
<keyword evidence="6 12" id="KW-0068">Autocatalytic cleavage</keyword>
<feature type="active site" description="For autocatalytic cleavage activity" evidence="12">
    <location>
        <position position="212"/>
    </location>
</feature>
<evidence type="ECO:0000259" key="14">
    <source>
        <dbReference type="Pfam" id="PF00717"/>
    </source>
</evidence>
<dbReference type="InterPro" id="IPR036388">
    <property type="entry name" value="WH-like_DNA-bd_sf"/>
</dbReference>
<comment type="catalytic activity">
    <reaction evidence="12">
        <text>Hydrolysis of Ala-|-Gly bond in repressor LexA.</text>
        <dbReference type="EC" id="3.4.21.88"/>
    </reaction>
</comment>
<evidence type="ECO:0000256" key="5">
    <source>
        <dbReference type="ARBA" id="ARBA00022801"/>
    </source>
</evidence>
<keyword evidence="8 12" id="KW-0238">DNA-binding</keyword>
<dbReference type="PANTHER" id="PTHR33516">
    <property type="entry name" value="LEXA REPRESSOR"/>
    <property type="match status" value="1"/>
</dbReference>
<evidence type="ECO:0000313" key="16">
    <source>
        <dbReference type="EMBL" id="AVM42134.1"/>
    </source>
</evidence>
<dbReference type="SUPFAM" id="SSF51306">
    <property type="entry name" value="LexA/Signal peptidase"/>
    <property type="match status" value="1"/>
</dbReference>
<dbReference type="PRINTS" id="PR00726">
    <property type="entry name" value="LEXASERPTASE"/>
</dbReference>
<feature type="DNA-binding region" description="H-T-H motif" evidence="12">
    <location>
        <begin position="32"/>
        <end position="52"/>
    </location>
</feature>
<keyword evidence="2 12" id="KW-0678">Repressor</keyword>
<dbReference type="Gene3D" id="2.10.109.10">
    <property type="entry name" value="Umud Fragment, subunit A"/>
    <property type="match status" value="1"/>
</dbReference>
<keyword evidence="7 12" id="KW-0805">Transcription regulation</keyword>
<evidence type="ECO:0000256" key="9">
    <source>
        <dbReference type="ARBA" id="ARBA00023163"/>
    </source>
</evidence>
<evidence type="ECO:0000256" key="8">
    <source>
        <dbReference type="ARBA" id="ARBA00023125"/>
    </source>
</evidence>
<feature type="domain" description="LexA repressor DNA-binding" evidence="15">
    <location>
        <begin position="12"/>
        <end position="69"/>
    </location>
</feature>
<dbReference type="KEGG" id="fsa:C5Q98_02310"/>
<dbReference type="GO" id="GO:0009432">
    <property type="term" value="P:SOS response"/>
    <property type="evidence" value="ECO:0007669"/>
    <property type="project" value="UniProtKB-UniRule"/>
</dbReference>
<dbReference type="OrthoDB" id="9802364at2"/>
<dbReference type="CDD" id="cd00090">
    <property type="entry name" value="HTH_ARSR"/>
    <property type="match status" value="1"/>
</dbReference>
<evidence type="ECO:0000256" key="2">
    <source>
        <dbReference type="ARBA" id="ARBA00022491"/>
    </source>
</evidence>
<dbReference type="InterPro" id="IPR011991">
    <property type="entry name" value="ArsR-like_HTH"/>
</dbReference>
<dbReference type="InterPro" id="IPR015927">
    <property type="entry name" value="Peptidase_S24_S26A/B/C"/>
</dbReference>
<evidence type="ECO:0000256" key="6">
    <source>
        <dbReference type="ARBA" id="ARBA00022813"/>
    </source>
</evidence>
<dbReference type="GO" id="GO:0045892">
    <property type="term" value="P:negative regulation of DNA-templated transcription"/>
    <property type="evidence" value="ECO:0007669"/>
    <property type="project" value="UniProtKB-UniRule"/>
</dbReference>
<dbReference type="InterPro" id="IPR050077">
    <property type="entry name" value="LexA_repressor"/>
</dbReference>
<dbReference type="InterPro" id="IPR036390">
    <property type="entry name" value="WH_DNA-bd_sf"/>
</dbReference>
<accession>A0A2S0KM95</accession>
<organism evidence="16 17">
    <name type="scientific">Fastidiosipila sanguinis</name>
    <dbReference type="NCBI Taxonomy" id="236753"/>
    <lineage>
        <taxon>Bacteria</taxon>
        <taxon>Bacillati</taxon>
        <taxon>Bacillota</taxon>
        <taxon>Clostridia</taxon>
        <taxon>Eubacteriales</taxon>
        <taxon>Oscillospiraceae</taxon>
        <taxon>Fastidiosipila</taxon>
    </lineage>
</organism>
<dbReference type="NCBIfam" id="TIGR00498">
    <property type="entry name" value="lexA"/>
    <property type="match status" value="1"/>
</dbReference>
<dbReference type="GO" id="GO:0003677">
    <property type="term" value="F:DNA binding"/>
    <property type="evidence" value="ECO:0007669"/>
    <property type="project" value="UniProtKB-UniRule"/>
</dbReference>
<evidence type="ECO:0000259" key="15">
    <source>
        <dbReference type="Pfam" id="PF01726"/>
    </source>
</evidence>
<evidence type="ECO:0000256" key="4">
    <source>
        <dbReference type="ARBA" id="ARBA00022763"/>
    </source>
</evidence>
<keyword evidence="4 12" id="KW-0227">DNA damage</keyword>
<keyword evidence="10 12" id="KW-0234">DNA repair</keyword>
<dbReference type="GO" id="GO:0006260">
    <property type="term" value="P:DNA replication"/>
    <property type="evidence" value="ECO:0007669"/>
    <property type="project" value="UniProtKB-UniRule"/>
</dbReference>
<dbReference type="SUPFAM" id="SSF46785">
    <property type="entry name" value="Winged helix' DNA-binding domain"/>
    <property type="match status" value="1"/>
</dbReference>
<dbReference type="EC" id="3.4.21.88" evidence="12"/>
<dbReference type="AlphaFoldDB" id="A0A2S0KM95"/>
<keyword evidence="9 12" id="KW-0804">Transcription</keyword>
<feature type="domain" description="Peptidase S24/S26A/S26B/S26C" evidence="14">
    <location>
        <begin position="131"/>
        <end position="247"/>
    </location>
</feature>
<dbReference type="GO" id="GO:0006508">
    <property type="term" value="P:proteolysis"/>
    <property type="evidence" value="ECO:0007669"/>
    <property type="project" value="InterPro"/>
</dbReference>
<dbReference type="GO" id="GO:0006281">
    <property type="term" value="P:DNA repair"/>
    <property type="evidence" value="ECO:0007669"/>
    <property type="project" value="UniProtKB-UniRule"/>
</dbReference>